<evidence type="ECO:0000256" key="1">
    <source>
        <dbReference type="SAM" id="Phobius"/>
    </source>
</evidence>
<dbReference type="InterPro" id="IPR003594">
    <property type="entry name" value="HATPase_dom"/>
</dbReference>
<dbReference type="SUPFAM" id="SSF55874">
    <property type="entry name" value="ATPase domain of HSP90 chaperone/DNA topoisomerase II/histidine kinase"/>
    <property type="match status" value="1"/>
</dbReference>
<gene>
    <name evidence="3" type="ORF">KHX94_02495</name>
</gene>
<dbReference type="Gene3D" id="3.30.565.10">
    <property type="entry name" value="Histidine kinase-like ATPase, C-terminal domain"/>
    <property type="match status" value="1"/>
</dbReference>
<feature type="domain" description="Histidine kinase/HSP90-like ATPase" evidence="2">
    <location>
        <begin position="245"/>
        <end position="343"/>
    </location>
</feature>
<keyword evidence="3" id="KW-0808">Transferase</keyword>
<proteinExistence type="predicted"/>
<keyword evidence="4" id="KW-1185">Reference proteome</keyword>
<sequence>MTHIFAQPRHNLVIRLVVITLACSLIAAFTYSVWPGDFLNHLLISLGYGIAAFLSSAVLGYLLPHFHQLGRALLSIVLTLLLGSINAAYWILGSWQWQHLPKLFPGMLLALTITGALTFGFYFFEQKFRMQQALEVAKRQQAEQQQALLLAELKQLQSQIEPHFLFNTLANINALISLDPNNAQQLLTRFTSLLRRNLHSSRQLVGTLNDELALLEDYLAIQQMRLGDRLTYQFAIADGCNHLPFVPMLLQPLVENAIVHGIEPSSHGGHITISATLHVQTLQLVISDNGVGFGNVPTISGHGVALSNIRQRLHHLFAGAANLQLQPQSPHGVIATLSLPLTPLMQLSERS</sequence>
<dbReference type="PANTHER" id="PTHR34220">
    <property type="entry name" value="SENSOR HISTIDINE KINASE YPDA"/>
    <property type="match status" value="1"/>
</dbReference>
<dbReference type="PANTHER" id="PTHR34220:SF9">
    <property type="entry name" value="SIGNAL TRANSDUCTION HISTIDINE KINASE INTERNAL REGION DOMAIN-CONTAINING PROTEIN"/>
    <property type="match status" value="1"/>
</dbReference>
<feature type="transmembrane region" description="Helical" evidence="1">
    <location>
        <begin position="72"/>
        <end position="92"/>
    </location>
</feature>
<keyword evidence="1" id="KW-1133">Transmembrane helix</keyword>
<evidence type="ECO:0000313" key="4">
    <source>
        <dbReference type="Proteomes" id="UP000676428"/>
    </source>
</evidence>
<dbReference type="InterPro" id="IPR036890">
    <property type="entry name" value="HATPase_C_sf"/>
</dbReference>
<protein>
    <submittedName>
        <fullName evidence="3">Histidine kinase</fullName>
    </submittedName>
</protein>
<reference evidence="3 4" key="1">
    <citation type="journal article" date="2012" name="Int. J. Syst. Evol. Microbiol.">
        <title>Shewanella dokdonensis sp. nov., isolated from seawater.</title>
        <authorList>
            <person name="Sung H.R."/>
            <person name="Yoon J.H."/>
            <person name="Ghim S.Y."/>
        </authorList>
    </citation>
    <scope>NUCLEOTIDE SEQUENCE [LARGE SCALE GENOMIC DNA]</scope>
    <source>
        <strain evidence="3 4">DSM 23626</strain>
    </source>
</reference>
<keyword evidence="1" id="KW-0812">Transmembrane</keyword>
<dbReference type="GO" id="GO:0016301">
    <property type="term" value="F:kinase activity"/>
    <property type="evidence" value="ECO:0007669"/>
    <property type="project" value="UniProtKB-KW"/>
</dbReference>
<dbReference type="InterPro" id="IPR050640">
    <property type="entry name" value="Bact_2-comp_sensor_kinase"/>
</dbReference>
<name>A0ABX8DI64_9GAMM</name>
<evidence type="ECO:0000259" key="2">
    <source>
        <dbReference type="SMART" id="SM00387"/>
    </source>
</evidence>
<feature type="transmembrane region" description="Helical" evidence="1">
    <location>
        <begin position="40"/>
        <end position="63"/>
    </location>
</feature>
<dbReference type="EMBL" id="CP074572">
    <property type="protein sequence ID" value="QVK23622.1"/>
    <property type="molecule type" value="Genomic_DNA"/>
</dbReference>
<feature type="transmembrane region" description="Helical" evidence="1">
    <location>
        <begin position="104"/>
        <end position="124"/>
    </location>
</feature>
<evidence type="ECO:0000313" key="3">
    <source>
        <dbReference type="EMBL" id="QVK23622.1"/>
    </source>
</evidence>
<dbReference type="Pfam" id="PF06580">
    <property type="entry name" value="His_kinase"/>
    <property type="match status" value="1"/>
</dbReference>
<feature type="transmembrane region" description="Helical" evidence="1">
    <location>
        <begin position="12"/>
        <end position="34"/>
    </location>
</feature>
<accession>A0ABX8DI64</accession>
<dbReference type="RefSeq" id="WP_213682242.1">
    <property type="nucleotide sequence ID" value="NZ_CP074572.1"/>
</dbReference>
<dbReference type="Proteomes" id="UP000676428">
    <property type="component" value="Chromosome"/>
</dbReference>
<dbReference type="InterPro" id="IPR010559">
    <property type="entry name" value="Sig_transdc_His_kin_internal"/>
</dbReference>
<keyword evidence="3" id="KW-0418">Kinase</keyword>
<keyword evidence="1" id="KW-0472">Membrane</keyword>
<dbReference type="Pfam" id="PF02518">
    <property type="entry name" value="HATPase_c"/>
    <property type="match status" value="1"/>
</dbReference>
<dbReference type="SMART" id="SM00387">
    <property type="entry name" value="HATPase_c"/>
    <property type="match status" value="1"/>
</dbReference>
<organism evidence="3 4">
    <name type="scientific">Shewanella dokdonensis</name>
    <dbReference type="NCBI Taxonomy" id="712036"/>
    <lineage>
        <taxon>Bacteria</taxon>
        <taxon>Pseudomonadati</taxon>
        <taxon>Pseudomonadota</taxon>
        <taxon>Gammaproteobacteria</taxon>
        <taxon>Alteromonadales</taxon>
        <taxon>Shewanellaceae</taxon>
        <taxon>Shewanella</taxon>
    </lineage>
</organism>